<evidence type="ECO:0000313" key="3">
    <source>
        <dbReference type="Proteomes" id="UP000294508"/>
    </source>
</evidence>
<dbReference type="OrthoDB" id="3831051at2"/>
<gene>
    <name evidence="2" type="ORF">EV652_102586</name>
</gene>
<dbReference type="AlphaFoldDB" id="A0A4V6NN80"/>
<dbReference type="RefSeq" id="WP_132208278.1">
    <property type="nucleotide sequence ID" value="NZ_SLWN01000002.1"/>
</dbReference>
<evidence type="ECO:0000256" key="1">
    <source>
        <dbReference type="SAM" id="MobiDB-lite"/>
    </source>
</evidence>
<dbReference type="Proteomes" id="UP000294508">
    <property type="component" value="Unassembled WGS sequence"/>
</dbReference>
<feature type="compositionally biased region" description="Polar residues" evidence="1">
    <location>
        <begin position="315"/>
        <end position="334"/>
    </location>
</feature>
<feature type="compositionally biased region" description="Low complexity" evidence="1">
    <location>
        <begin position="301"/>
        <end position="314"/>
    </location>
</feature>
<protein>
    <submittedName>
        <fullName evidence="2">Uncharacterized protein</fullName>
    </submittedName>
</protein>
<reference evidence="2 3" key="1">
    <citation type="journal article" date="2015" name="Stand. Genomic Sci.">
        <title>Genomic Encyclopedia of Bacterial and Archaeal Type Strains, Phase III: the genomes of soil and plant-associated and newly described type strains.</title>
        <authorList>
            <person name="Whitman W.B."/>
            <person name="Woyke T."/>
            <person name="Klenk H.P."/>
            <person name="Zhou Y."/>
            <person name="Lilburn T.G."/>
            <person name="Beck B.J."/>
            <person name="De Vos P."/>
            <person name="Vandamme P."/>
            <person name="Eisen J.A."/>
            <person name="Garrity G."/>
            <person name="Hugenholtz P."/>
            <person name="Kyrpides N.C."/>
        </authorList>
    </citation>
    <scope>NUCLEOTIDE SEQUENCE [LARGE SCALE GENOMIC DNA]</scope>
    <source>
        <strain evidence="2 3">VKM Ac-2572</strain>
    </source>
</reference>
<feature type="region of interest" description="Disordered" evidence="1">
    <location>
        <begin position="299"/>
        <end position="343"/>
    </location>
</feature>
<organism evidence="2 3">
    <name type="scientific">Kribbella steppae</name>
    <dbReference type="NCBI Taxonomy" id="2512223"/>
    <lineage>
        <taxon>Bacteria</taxon>
        <taxon>Bacillati</taxon>
        <taxon>Actinomycetota</taxon>
        <taxon>Actinomycetes</taxon>
        <taxon>Propionibacteriales</taxon>
        <taxon>Kribbellaceae</taxon>
        <taxon>Kribbella</taxon>
    </lineage>
</organism>
<keyword evidence="3" id="KW-1185">Reference proteome</keyword>
<accession>A0A4V6NN80</accession>
<proteinExistence type="predicted"/>
<name>A0A4V6NN80_9ACTN</name>
<dbReference type="EMBL" id="SLWN01000002">
    <property type="protein sequence ID" value="TCO34520.1"/>
    <property type="molecule type" value="Genomic_DNA"/>
</dbReference>
<evidence type="ECO:0000313" key="2">
    <source>
        <dbReference type="EMBL" id="TCO34520.1"/>
    </source>
</evidence>
<sequence>MSTPHQGPGQWEPGNWVAATDYLANLNAQQQRNLQLVLDMTQEQSQKLERMLNKQPLRARIHTAIGNAVARVHQVYDQTRTRLSKAAQTLATQANQYRQAAVGTANLVAQGVAQGYRDVREDVADLAQRGAVAADLAAQRVGEGVNAAGRAVAQAAEATRQSVVQGAQATRQGIVQGAQATGRAVAEGGRQAVAAGQQLAGNVSRWFQDKKAHAQTRAEAARASFAAFRMDPTLPRDAGSLQDRLELSQQFSKIMSAPTYEARITAVDDLLRSTEAKIGATQENPQAEAQNAAFRAFSGVHPPTHTSAPAAATTGQDQSNEQGAQSTVNLNKNPPTKGGPTIG</sequence>
<comment type="caution">
    <text evidence="2">The sequence shown here is derived from an EMBL/GenBank/DDBJ whole genome shotgun (WGS) entry which is preliminary data.</text>
</comment>